<organism evidence="11 12">
    <name type="scientific">Oedothorax gibbosus</name>
    <dbReference type="NCBI Taxonomy" id="931172"/>
    <lineage>
        <taxon>Eukaryota</taxon>
        <taxon>Metazoa</taxon>
        <taxon>Ecdysozoa</taxon>
        <taxon>Arthropoda</taxon>
        <taxon>Chelicerata</taxon>
        <taxon>Arachnida</taxon>
        <taxon>Araneae</taxon>
        <taxon>Araneomorphae</taxon>
        <taxon>Entelegynae</taxon>
        <taxon>Araneoidea</taxon>
        <taxon>Linyphiidae</taxon>
        <taxon>Erigoninae</taxon>
        <taxon>Oedothorax</taxon>
    </lineage>
</organism>
<keyword evidence="5 9" id="KW-1133">Transmembrane helix</keyword>
<proteinExistence type="predicted"/>
<dbReference type="Gene3D" id="2.70.130.10">
    <property type="entry name" value="Mannose-6-phosphate receptor binding domain"/>
    <property type="match status" value="1"/>
</dbReference>
<evidence type="ECO:0000256" key="1">
    <source>
        <dbReference type="ARBA" id="ARBA00004308"/>
    </source>
</evidence>
<protein>
    <recommendedName>
        <fullName evidence="10">MRH domain-containing protein</fullName>
    </recommendedName>
</protein>
<comment type="subcellular location">
    <subcellularLocation>
        <location evidence="1">Endomembrane system</location>
    </subcellularLocation>
</comment>
<dbReference type="GO" id="GO:0006622">
    <property type="term" value="P:protein targeting to lysosome"/>
    <property type="evidence" value="ECO:0007669"/>
    <property type="project" value="InterPro"/>
</dbReference>
<evidence type="ECO:0000256" key="2">
    <source>
        <dbReference type="ARBA" id="ARBA00022448"/>
    </source>
</evidence>
<dbReference type="InterPro" id="IPR000296">
    <property type="entry name" value="Man-6-P_rcpt_cation_dep"/>
</dbReference>
<evidence type="ECO:0000313" key="12">
    <source>
        <dbReference type="Proteomes" id="UP000827092"/>
    </source>
</evidence>
<dbReference type="PANTHER" id="PTHR15071">
    <property type="entry name" value="MANNOSE-6-PHOSPHATE RECEPTOR FAMILY MEMBER"/>
    <property type="match status" value="1"/>
</dbReference>
<dbReference type="Pfam" id="PF02157">
    <property type="entry name" value="Man-6-P_recep"/>
    <property type="match status" value="1"/>
</dbReference>
<evidence type="ECO:0000256" key="9">
    <source>
        <dbReference type="SAM" id="Phobius"/>
    </source>
</evidence>
<evidence type="ECO:0000259" key="10">
    <source>
        <dbReference type="PROSITE" id="PS51914"/>
    </source>
</evidence>
<gene>
    <name evidence="11" type="ORF">JTE90_014401</name>
</gene>
<dbReference type="EMBL" id="JAFNEN010000171">
    <property type="protein sequence ID" value="KAG8190921.1"/>
    <property type="molecule type" value="Genomic_DNA"/>
</dbReference>
<reference evidence="11 12" key="1">
    <citation type="journal article" date="2022" name="Nat. Ecol. Evol.">
        <title>A masculinizing supergene underlies an exaggerated male reproductive morph in a spider.</title>
        <authorList>
            <person name="Hendrickx F."/>
            <person name="De Corte Z."/>
            <person name="Sonet G."/>
            <person name="Van Belleghem S.M."/>
            <person name="Kostlbacher S."/>
            <person name="Vangestel C."/>
        </authorList>
    </citation>
    <scope>NUCLEOTIDE SEQUENCE [LARGE SCALE GENOMIC DNA]</scope>
    <source>
        <strain evidence="11">W744_W776</strain>
    </source>
</reference>
<keyword evidence="8" id="KW-0325">Glycoprotein</keyword>
<keyword evidence="3 9" id="KW-0812">Transmembrane</keyword>
<evidence type="ECO:0000256" key="7">
    <source>
        <dbReference type="ARBA" id="ARBA00023157"/>
    </source>
</evidence>
<sequence length="247" mass="28275">MQERKLKKDILNILKPLFGSTFETKDDLNPDKYTYKVSICSQIQGQPADVGAIQIIEDTKDKTTKVLGKFNQVSIKGGTDWVFLTYNGGDPYHDHCGNSSRKTHVMIVCDPDDIKGSLQILEERRTSSKDEIEDECYYLFELSTNVTCPLVKPKPTKLSSGSVFCILFFTGVSVYLLCGFLYKRIVIGAKGMEQIPNYTFWREFGNLQADGCDYFCRWGSRQESHAYRGIDEHLKEEEERDDQLLNM</sequence>
<dbReference type="InterPro" id="IPR028927">
    <property type="entry name" value="Man-6-P_rcpt"/>
</dbReference>
<dbReference type="PRINTS" id="PR00715">
    <property type="entry name" value="MAN6PRECEPTR"/>
</dbReference>
<comment type="caution">
    <text evidence="11">The sequence shown here is derived from an EMBL/GenBank/DDBJ whole genome shotgun (WGS) entry which is preliminary data.</text>
</comment>
<dbReference type="SUPFAM" id="SSF50911">
    <property type="entry name" value="Mannose 6-phosphate receptor domain"/>
    <property type="match status" value="1"/>
</dbReference>
<keyword evidence="7" id="KW-1015">Disulfide bond</keyword>
<accession>A0AAV6V5I8</accession>
<keyword evidence="12" id="KW-1185">Reference proteome</keyword>
<dbReference type="GO" id="GO:0005768">
    <property type="term" value="C:endosome"/>
    <property type="evidence" value="ECO:0007669"/>
    <property type="project" value="InterPro"/>
</dbReference>
<dbReference type="GO" id="GO:0019904">
    <property type="term" value="F:protein domain specific binding"/>
    <property type="evidence" value="ECO:0007669"/>
    <property type="project" value="InterPro"/>
</dbReference>
<evidence type="ECO:0000313" key="11">
    <source>
        <dbReference type="EMBL" id="KAG8190921.1"/>
    </source>
</evidence>
<evidence type="ECO:0000256" key="6">
    <source>
        <dbReference type="ARBA" id="ARBA00023136"/>
    </source>
</evidence>
<evidence type="ECO:0000256" key="4">
    <source>
        <dbReference type="ARBA" id="ARBA00022729"/>
    </source>
</evidence>
<keyword evidence="6 9" id="KW-0472">Membrane</keyword>
<dbReference type="InterPro" id="IPR044865">
    <property type="entry name" value="MRH_dom"/>
</dbReference>
<dbReference type="Proteomes" id="UP000827092">
    <property type="component" value="Unassembled WGS sequence"/>
</dbReference>
<feature type="transmembrane region" description="Helical" evidence="9">
    <location>
        <begin position="161"/>
        <end position="182"/>
    </location>
</feature>
<dbReference type="GO" id="GO:0005802">
    <property type="term" value="C:trans-Golgi network"/>
    <property type="evidence" value="ECO:0007669"/>
    <property type="project" value="TreeGrafter"/>
</dbReference>
<dbReference type="PANTHER" id="PTHR15071:SF29">
    <property type="entry name" value="CATION-DEPENDENT MANNOSE-6-PHOSPHATE RECEPTOR"/>
    <property type="match status" value="1"/>
</dbReference>
<evidence type="ECO:0000256" key="5">
    <source>
        <dbReference type="ARBA" id="ARBA00022989"/>
    </source>
</evidence>
<name>A0AAV6V5I8_9ARAC</name>
<dbReference type="AlphaFoldDB" id="A0AAV6V5I8"/>
<dbReference type="PROSITE" id="PS51914">
    <property type="entry name" value="MRH"/>
    <property type="match status" value="1"/>
</dbReference>
<keyword evidence="2" id="KW-0813">Transport</keyword>
<feature type="domain" description="MRH" evidence="10">
    <location>
        <begin position="8"/>
        <end position="150"/>
    </location>
</feature>
<keyword evidence="4" id="KW-0732">Signal</keyword>
<evidence type="ECO:0000256" key="3">
    <source>
        <dbReference type="ARBA" id="ARBA00022692"/>
    </source>
</evidence>
<dbReference type="InterPro" id="IPR009011">
    <property type="entry name" value="Man6P_isomerase_rcpt-bd_dom_sf"/>
</dbReference>
<evidence type="ECO:0000256" key="8">
    <source>
        <dbReference type="ARBA" id="ARBA00023180"/>
    </source>
</evidence>